<comment type="similarity">
    <text evidence="6">Belongs to the glycoside-pentoside-hexuronide (GPH) cation symporter transporter (TC 2.A.2) family.</text>
</comment>
<keyword evidence="5 7" id="KW-0472">Membrane</keyword>
<dbReference type="Gene3D" id="1.20.1250.20">
    <property type="entry name" value="MFS general substrate transporter like domains"/>
    <property type="match status" value="1"/>
</dbReference>
<dbReference type="OrthoDB" id="28755at2759"/>
<evidence type="ECO:0000256" key="2">
    <source>
        <dbReference type="ARBA" id="ARBA00022448"/>
    </source>
</evidence>
<dbReference type="PANTHER" id="PTHR19432">
    <property type="entry name" value="SUGAR TRANSPORTER"/>
    <property type="match status" value="1"/>
</dbReference>
<proteinExistence type="inferred from homology"/>
<keyword evidence="3 7" id="KW-0812">Transmembrane</keyword>
<feature type="transmembrane region" description="Helical" evidence="7">
    <location>
        <begin position="204"/>
        <end position="223"/>
    </location>
</feature>
<feature type="non-terminal residue" evidence="8">
    <location>
        <position position="1"/>
    </location>
</feature>
<feature type="transmembrane region" description="Helical" evidence="7">
    <location>
        <begin position="457"/>
        <end position="475"/>
    </location>
</feature>
<organism evidence="8 9">
    <name type="scientific">Brachionus calyciflorus</name>
    <dbReference type="NCBI Taxonomy" id="104777"/>
    <lineage>
        <taxon>Eukaryota</taxon>
        <taxon>Metazoa</taxon>
        <taxon>Spiralia</taxon>
        <taxon>Gnathifera</taxon>
        <taxon>Rotifera</taxon>
        <taxon>Eurotatoria</taxon>
        <taxon>Monogononta</taxon>
        <taxon>Pseudotrocha</taxon>
        <taxon>Ploima</taxon>
        <taxon>Brachionidae</taxon>
        <taxon>Brachionus</taxon>
    </lineage>
</organism>
<dbReference type="PANTHER" id="PTHR19432:SF96">
    <property type="entry name" value="MAJOR FACILITATOR SUPERFAMILY (MFS) PROFILE DOMAIN-CONTAINING PROTEIN"/>
    <property type="match status" value="1"/>
</dbReference>
<dbReference type="Pfam" id="PF07690">
    <property type="entry name" value="MFS_1"/>
    <property type="match status" value="1"/>
</dbReference>
<sequence>MSSFQDDTQNRSSSTYAMHKNTIRSATAYEATPQNRSTLSANYKIKNKFIGSNLVLNRAIRSKSAINFIKRPQSRMITSKNPEDAYLFNDDDEKPSRSFMTLARIGMVYFGIEVLFSLEIALTVPILLKLKVPEEIYSLVYFLSPLIGFIVQPVLGVMSDRCTSKFGRRRPFIFVLSIFAFIGASLILNAYLIGQWLGDKNSTIPKIAIFLVGLGVTFLDFSADSSDSPLRALLLDVCNTEDQDTGLNIHAFLGGTGGAVGYILAGIDWTETFLNFLGDEMQILFFFAAIIFLTTLLVTLTSVKETPFVLNEIENLPLLDKNDQIAILPDEIVSEGESNQKNIDLSEENDDDNEDKPVTIRMLYQSVIKMPKELTRLLFCNLLGWLAFFSTSLFFTDFIGQSIYNGNASAPLNSTSFEMYNDGVKMGCWCLLTYSIMSAISAVILEKFLMEKFSTRTLYFFSYFLYALCCIGIYFQTNIYIIMPLCSSMGIVLTAVSTLPYQMLSDFHKDNNYRTQ</sequence>
<feature type="transmembrane region" description="Helical" evidence="7">
    <location>
        <begin position="107"/>
        <end position="128"/>
    </location>
</feature>
<evidence type="ECO:0000256" key="5">
    <source>
        <dbReference type="ARBA" id="ARBA00023136"/>
    </source>
</evidence>
<keyword evidence="2" id="KW-0813">Transport</keyword>
<dbReference type="GO" id="GO:0016020">
    <property type="term" value="C:membrane"/>
    <property type="evidence" value="ECO:0007669"/>
    <property type="project" value="UniProtKB-SubCell"/>
</dbReference>
<dbReference type="InterPro" id="IPR036259">
    <property type="entry name" value="MFS_trans_sf"/>
</dbReference>
<evidence type="ECO:0000256" key="6">
    <source>
        <dbReference type="ARBA" id="ARBA00038193"/>
    </source>
</evidence>
<feature type="transmembrane region" description="Helical" evidence="7">
    <location>
        <begin position="249"/>
        <end position="269"/>
    </location>
</feature>
<gene>
    <name evidence="8" type="ORF">OXX778_LOCUS17155</name>
</gene>
<comment type="subcellular location">
    <subcellularLocation>
        <location evidence="1">Membrane</location>
        <topology evidence="1">Multi-pass membrane protein</topology>
    </subcellularLocation>
</comment>
<evidence type="ECO:0000313" key="9">
    <source>
        <dbReference type="Proteomes" id="UP000663879"/>
    </source>
</evidence>
<evidence type="ECO:0000256" key="4">
    <source>
        <dbReference type="ARBA" id="ARBA00022989"/>
    </source>
</evidence>
<reference evidence="8" key="1">
    <citation type="submission" date="2021-02" db="EMBL/GenBank/DDBJ databases">
        <authorList>
            <person name="Nowell W R."/>
        </authorList>
    </citation>
    <scope>NUCLEOTIDE SEQUENCE</scope>
    <source>
        <strain evidence="8">Ploen Becks lab</strain>
    </source>
</reference>
<dbReference type="CDD" id="cd17313">
    <property type="entry name" value="MFS_SLC45_SUC"/>
    <property type="match status" value="1"/>
</dbReference>
<protein>
    <submittedName>
        <fullName evidence="8">Uncharacterized protein</fullName>
    </submittedName>
</protein>
<evidence type="ECO:0000256" key="7">
    <source>
        <dbReference type="SAM" id="Phobius"/>
    </source>
</evidence>
<evidence type="ECO:0000256" key="3">
    <source>
        <dbReference type="ARBA" id="ARBA00022692"/>
    </source>
</evidence>
<feature type="transmembrane region" description="Helical" evidence="7">
    <location>
        <begin position="281"/>
        <end position="300"/>
    </location>
</feature>
<accession>A0A814I343</accession>
<name>A0A814I343_9BILA</name>
<dbReference type="InterPro" id="IPR011701">
    <property type="entry name" value="MFS"/>
</dbReference>
<feature type="transmembrane region" description="Helical" evidence="7">
    <location>
        <begin position="424"/>
        <end position="445"/>
    </location>
</feature>
<evidence type="ECO:0000256" key="1">
    <source>
        <dbReference type="ARBA" id="ARBA00004141"/>
    </source>
</evidence>
<dbReference type="AlphaFoldDB" id="A0A814I343"/>
<comment type="caution">
    <text evidence="8">The sequence shown here is derived from an EMBL/GenBank/DDBJ whole genome shotgun (WGS) entry which is preliminary data.</text>
</comment>
<feature type="transmembrane region" description="Helical" evidence="7">
    <location>
        <begin position="171"/>
        <end position="192"/>
    </location>
</feature>
<dbReference type="SUPFAM" id="SSF103473">
    <property type="entry name" value="MFS general substrate transporter"/>
    <property type="match status" value="1"/>
</dbReference>
<feature type="transmembrane region" description="Helical" evidence="7">
    <location>
        <begin position="378"/>
        <end position="404"/>
    </location>
</feature>
<feature type="transmembrane region" description="Helical" evidence="7">
    <location>
        <begin position="140"/>
        <end position="159"/>
    </location>
</feature>
<keyword evidence="4 7" id="KW-1133">Transmembrane helix</keyword>
<dbReference type="Proteomes" id="UP000663879">
    <property type="component" value="Unassembled WGS sequence"/>
</dbReference>
<evidence type="ECO:0000313" key="8">
    <source>
        <dbReference type="EMBL" id="CAF1016480.1"/>
    </source>
</evidence>
<dbReference type="EMBL" id="CAJNOC010004294">
    <property type="protein sequence ID" value="CAF1016480.1"/>
    <property type="molecule type" value="Genomic_DNA"/>
</dbReference>
<keyword evidence="9" id="KW-1185">Reference proteome</keyword>
<feature type="transmembrane region" description="Helical" evidence="7">
    <location>
        <begin position="481"/>
        <end position="501"/>
    </location>
</feature>
<dbReference type="GO" id="GO:0008506">
    <property type="term" value="F:sucrose:proton symporter activity"/>
    <property type="evidence" value="ECO:0007669"/>
    <property type="project" value="TreeGrafter"/>
</dbReference>